<accession>A0A6M3XSV6</accession>
<evidence type="ECO:0000313" key="1">
    <source>
        <dbReference type="EMBL" id="QJA81612.1"/>
    </source>
</evidence>
<dbReference type="EMBL" id="MT142465">
    <property type="protein sequence ID" value="QJA81612.1"/>
    <property type="molecule type" value="Genomic_DNA"/>
</dbReference>
<organism evidence="3">
    <name type="scientific">viral metagenome</name>
    <dbReference type="NCBI Taxonomy" id="1070528"/>
    <lineage>
        <taxon>unclassified sequences</taxon>
        <taxon>metagenomes</taxon>
        <taxon>organismal metagenomes</taxon>
    </lineage>
</organism>
<dbReference type="AlphaFoldDB" id="A0A6M3XSV6"/>
<sequence>MTGFDIKPLPGAKEAFRRLSDAEEMHEKFIEKELKRMCVFIETGDCLGRKLLVGKPEKRA</sequence>
<name>A0A6M3XSV6_9ZZZZ</name>
<dbReference type="EMBL" id="MT142598">
    <property type="protein sequence ID" value="QJA85830.1"/>
    <property type="molecule type" value="Genomic_DNA"/>
</dbReference>
<proteinExistence type="predicted"/>
<gene>
    <name evidence="1" type="ORF">MM415A00504_0012</name>
    <name evidence="2" type="ORF">MM415B02169_0002</name>
    <name evidence="3" type="ORF">TM448B02249_0004</name>
</gene>
<evidence type="ECO:0000313" key="2">
    <source>
        <dbReference type="EMBL" id="QJA85830.1"/>
    </source>
</evidence>
<dbReference type="EMBL" id="MT144894">
    <property type="protein sequence ID" value="QJI01045.1"/>
    <property type="molecule type" value="Genomic_DNA"/>
</dbReference>
<evidence type="ECO:0000313" key="3">
    <source>
        <dbReference type="EMBL" id="QJI01045.1"/>
    </source>
</evidence>
<reference evidence="3" key="1">
    <citation type="submission" date="2020-03" db="EMBL/GenBank/DDBJ databases">
        <title>The deep terrestrial virosphere.</title>
        <authorList>
            <person name="Holmfeldt K."/>
            <person name="Nilsson E."/>
            <person name="Simone D."/>
            <person name="Lopez-Fernandez M."/>
            <person name="Wu X."/>
            <person name="de Brujin I."/>
            <person name="Lundin D."/>
            <person name="Andersson A."/>
            <person name="Bertilsson S."/>
            <person name="Dopson M."/>
        </authorList>
    </citation>
    <scope>NUCLEOTIDE SEQUENCE</scope>
    <source>
        <strain evidence="1">MM415A00504</strain>
        <strain evidence="2">MM415B02169</strain>
        <strain evidence="3">TM448B02249</strain>
    </source>
</reference>
<protein>
    <submittedName>
        <fullName evidence="3">Uncharacterized protein</fullName>
    </submittedName>
</protein>